<dbReference type="PATRIC" id="fig|573.1665.peg.5503"/>
<dbReference type="AlphaFoldDB" id="A0A0K0VKT2"/>
<name>A0A0K0VKT2_KLEPN</name>
<gene>
    <name evidence="1" type="primary">stbB</name>
</gene>
<keyword evidence="1" id="KW-0614">Plasmid</keyword>
<dbReference type="SUPFAM" id="SSF52540">
    <property type="entry name" value="P-loop containing nucleoside triphosphate hydrolases"/>
    <property type="match status" value="1"/>
</dbReference>
<dbReference type="InterPro" id="IPR047985">
    <property type="entry name" value="StbB-like"/>
</dbReference>
<dbReference type="RefSeq" id="WP_000686338.1">
    <property type="nucleotide sequence ID" value="NZ_BIIR01000035.1"/>
</dbReference>
<sequence length="236" mass="26360">MKIAVMNYSGSVGKTIISSYLLYPRMAGAKFFAIETINMSAADLGVDEVMSLTGDNFGQLVEEIVFEDNAIVDIGASNVERFLSTMTKYEGAIDEFDKYLIPVTPDDKAWQESIKTALALSAAGVPKSKIVLLPNRIKSTPQEDIASVYEWAKDSKKASIHKDAAVFESEIYEYLAYHKISFEELLAEDPETFKAKAKTCTDADERAAAARRYRWMKLALPVKRNLDRTFEILTAE</sequence>
<dbReference type="Gene3D" id="3.40.50.300">
    <property type="entry name" value="P-loop containing nucleotide triphosphate hydrolases"/>
    <property type="match status" value="1"/>
</dbReference>
<protein>
    <submittedName>
        <fullName evidence="1">Plasmid stability protein stbB</fullName>
    </submittedName>
</protein>
<dbReference type="NCBIfam" id="NF041292">
    <property type="entry name" value="StbB"/>
    <property type="match status" value="1"/>
</dbReference>
<accession>A0A0K0VKT2</accession>
<proteinExistence type="predicted"/>
<geneLocation type="plasmid" evidence="1">
    <name>pKPC-DK05</name>
</geneLocation>
<reference evidence="1" key="1">
    <citation type="submission" date="2015-07" db="EMBL/GenBank/DDBJ databases">
        <title>Complete sequence of a blaKPC-2-harbouring IncN2-type plasmid from Klebsiella pneumoniae in Korea.</title>
        <authorList>
            <person name="Kim S.Y."/>
        </authorList>
    </citation>
    <scope>NUCLEOTIDE SEQUENCE</scope>
    <source>
        <strain evidence="1">KPC-DK05</strain>
        <plasmid evidence="1">pKPC-DK05</plasmid>
    </source>
</reference>
<dbReference type="InterPro" id="IPR027417">
    <property type="entry name" value="P-loop_NTPase"/>
</dbReference>
<dbReference type="EMBL" id="KR091915">
    <property type="protein sequence ID" value="AKS10484.1"/>
    <property type="molecule type" value="Genomic_DNA"/>
</dbReference>
<organism evidence="1">
    <name type="scientific">Klebsiella pneumoniae</name>
    <dbReference type="NCBI Taxonomy" id="573"/>
    <lineage>
        <taxon>Bacteria</taxon>
        <taxon>Pseudomonadati</taxon>
        <taxon>Pseudomonadota</taxon>
        <taxon>Gammaproteobacteria</taxon>
        <taxon>Enterobacterales</taxon>
        <taxon>Enterobacteriaceae</taxon>
        <taxon>Klebsiella/Raoultella group</taxon>
        <taxon>Klebsiella</taxon>
        <taxon>Klebsiella pneumoniae complex</taxon>
    </lineage>
</organism>
<evidence type="ECO:0000313" key="1">
    <source>
        <dbReference type="EMBL" id="AKS10484.1"/>
    </source>
</evidence>